<reference evidence="1" key="1">
    <citation type="submission" date="2020-07" db="EMBL/GenBank/DDBJ databases">
        <authorList>
            <person name="Lin J."/>
        </authorList>
    </citation>
    <scope>NUCLEOTIDE SEQUENCE</scope>
</reference>
<name>A0A6V7PS18_ANACO</name>
<protein>
    <submittedName>
        <fullName evidence="1">Uncharacterized protein</fullName>
    </submittedName>
</protein>
<organism evidence="1">
    <name type="scientific">Ananas comosus var. bracteatus</name>
    <name type="common">red pineapple</name>
    <dbReference type="NCBI Taxonomy" id="296719"/>
    <lineage>
        <taxon>Eukaryota</taxon>
        <taxon>Viridiplantae</taxon>
        <taxon>Streptophyta</taxon>
        <taxon>Embryophyta</taxon>
        <taxon>Tracheophyta</taxon>
        <taxon>Spermatophyta</taxon>
        <taxon>Magnoliopsida</taxon>
        <taxon>Liliopsida</taxon>
        <taxon>Poales</taxon>
        <taxon>Bromeliaceae</taxon>
        <taxon>Bromelioideae</taxon>
        <taxon>Ananas</taxon>
    </lineage>
</organism>
<evidence type="ECO:0000313" key="1">
    <source>
        <dbReference type="EMBL" id="CAD1833630.1"/>
    </source>
</evidence>
<gene>
    <name evidence="1" type="ORF">CB5_LOCUS16841</name>
</gene>
<dbReference type="EMBL" id="LR862151">
    <property type="protein sequence ID" value="CAD1833630.1"/>
    <property type="molecule type" value="Genomic_DNA"/>
</dbReference>
<accession>A0A6V7PS18</accession>
<proteinExistence type="predicted"/>
<dbReference type="AlphaFoldDB" id="A0A6V7PS18"/>
<sequence length="171" mass="19902">MAIGTRLQQQTTSYNQSFEGTLQITRDFNQKSDVLAQRIEALRKEEARRYEIMMEEDARRHEQLLGLIRSRSVHAKGKGTSFPMPFVKDLQKWKRDTPSENLVLTSNPILLRAAKRIVKPQRGLNLWCRRMILHEAEGAGSKQECDDYLQMEINERPEIALREMLASQRSC</sequence>